<dbReference type="PANTHER" id="PTHR31511:SF12">
    <property type="entry name" value="RHO TERMINATION FACTOR N-TERMINAL DOMAIN-CONTAINING PROTEIN"/>
    <property type="match status" value="1"/>
</dbReference>
<proteinExistence type="predicted"/>
<organism evidence="1 2">
    <name type="scientific">Rhamnusium bicolor</name>
    <dbReference type="NCBI Taxonomy" id="1586634"/>
    <lineage>
        <taxon>Eukaryota</taxon>
        <taxon>Metazoa</taxon>
        <taxon>Ecdysozoa</taxon>
        <taxon>Arthropoda</taxon>
        <taxon>Hexapoda</taxon>
        <taxon>Insecta</taxon>
        <taxon>Pterygota</taxon>
        <taxon>Neoptera</taxon>
        <taxon>Endopterygota</taxon>
        <taxon>Coleoptera</taxon>
        <taxon>Polyphaga</taxon>
        <taxon>Cucujiformia</taxon>
        <taxon>Chrysomeloidea</taxon>
        <taxon>Cerambycidae</taxon>
        <taxon>Lepturinae</taxon>
        <taxon>Rhagiini</taxon>
        <taxon>Rhamnusium</taxon>
    </lineage>
</organism>
<evidence type="ECO:0000313" key="2">
    <source>
        <dbReference type="Proteomes" id="UP001162156"/>
    </source>
</evidence>
<keyword evidence="2" id="KW-1185">Reference proteome</keyword>
<dbReference type="PANTHER" id="PTHR31511">
    <property type="entry name" value="PROTEIN CBG23764"/>
    <property type="match status" value="1"/>
</dbReference>
<dbReference type="AlphaFoldDB" id="A0AAV8WPH2"/>
<evidence type="ECO:0000313" key="1">
    <source>
        <dbReference type="EMBL" id="KAJ8928339.1"/>
    </source>
</evidence>
<sequence>MNKKSETSLPKEKSSLIFCKSCNLEIASEKFSSHQRSLSHKQNSGVEIEPGVYLINSAFKRNISTYRIKYDSENDVMLFPQKKEDDDEACIKNEVKSFNSKYEMVTISRSLDEIYSHFYNVLKTKSEEFEEQDSGWSLLTLLFLEINMLKYNPMRASSFIPLPPDIYCRKAIVNVKNFDLMCFKWACLSALHPSLNNPDRIANYEPYSNELNFNDISFPMELKNIAKFEKNNEHISINVFGLEKSPVSSTKIKHNIIGPLYHTKMRKDFHRSFPVPFTIYSDFEAILNPIENCEPNPEKKYVINSQIHEAYSFAYYVKCHFDNSLSFLREYRGKNCTSVYVKWLVDDVRHIYKKYFSNVIPMKALTPEELSKHEAATTCFICTEPFSTAIDESTTIHNNEQQQLNMVKVRDHDHFTVNKVALSCQDDKRYILPDGISTLAWGNYRIKNGSV</sequence>
<evidence type="ECO:0008006" key="3">
    <source>
        <dbReference type="Google" id="ProtNLM"/>
    </source>
</evidence>
<comment type="caution">
    <text evidence="1">The sequence shown here is derived from an EMBL/GenBank/DDBJ whole genome shotgun (WGS) entry which is preliminary data.</text>
</comment>
<gene>
    <name evidence="1" type="ORF">NQ314_019109</name>
</gene>
<reference evidence="1" key="1">
    <citation type="journal article" date="2023" name="Insect Mol. Biol.">
        <title>Genome sequencing provides insights into the evolution of gene families encoding plant cell wall-degrading enzymes in longhorned beetles.</title>
        <authorList>
            <person name="Shin N.R."/>
            <person name="Okamura Y."/>
            <person name="Kirsch R."/>
            <person name="Pauchet Y."/>
        </authorList>
    </citation>
    <scope>NUCLEOTIDE SEQUENCE</scope>
    <source>
        <strain evidence="1">RBIC_L_NR</strain>
    </source>
</reference>
<dbReference type="Proteomes" id="UP001162156">
    <property type="component" value="Unassembled WGS sequence"/>
</dbReference>
<dbReference type="EMBL" id="JANEYF010005387">
    <property type="protein sequence ID" value="KAJ8928339.1"/>
    <property type="molecule type" value="Genomic_DNA"/>
</dbReference>
<protein>
    <recommendedName>
        <fullName evidence="3">C2H2-type domain-containing protein</fullName>
    </recommendedName>
</protein>
<name>A0AAV8WPH2_9CUCU</name>
<accession>A0AAV8WPH2</accession>